<reference evidence="1" key="1">
    <citation type="submission" date="2021-03" db="EMBL/GenBank/DDBJ databases">
        <authorList>
            <consortium name="DOE Joint Genome Institute"/>
            <person name="Ahrendt S."/>
            <person name="Looney B.P."/>
            <person name="Miyauchi S."/>
            <person name="Morin E."/>
            <person name="Drula E."/>
            <person name="Courty P.E."/>
            <person name="Chicoki N."/>
            <person name="Fauchery L."/>
            <person name="Kohler A."/>
            <person name="Kuo A."/>
            <person name="Labutti K."/>
            <person name="Pangilinan J."/>
            <person name="Lipzen A."/>
            <person name="Riley R."/>
            <person name="Andreopoulos W."/>
            <person name="He G."/>
            <person name="Johnson J."/>
            <person name="Barry K.W."/>
            <person name="Grigoriev I.V."/>
            <person name="Nagy L."/>
            <person name="Hibbett D."/>
            <person name="Henrissat B."/>
            <person name="Matheny P.B."/>
            <person name="Labbe J."/>
            <person name="Martin F."/>
        </authorList>
    </citation>
    <scope>NUCLEOTIDE SEQUENCE</scope>
    <source>
        <strain evidence="1">HHB10654</strain>
    </source>
</reference>
<dbReference type="EMBL" id="MU277197">
    <property type="protein sequence ID" value="KAI0064826.1"/>
    <property type="molecule type" value="Genomic_DNA"/>
</dbReference>
<name>A0ACB8T9I7_9AGAM</name>
<comment type="caution">
    <text evidence="1">The sequence shown here is derived from an EMBL/GenBank/DDBJ whole genome shotgun (WGS) entry which is preliminary data.</text>
</comment>
<sequence>MKVLIAGATGAAGLPILRALLADPAVDGVTVLARRALPAWIALSPDAPTSHSKLTTLQDVDFLHYAPHVQESITTHDACIWALGKTTRGMTEAAYTEITVEYLHAFLGVLEARKANSAERPFRVVYLSGNGADPSEKSSIMFARVKGRAENVLLSKALASNGAIKAAILRPAYFFPSSADALHQRSAMERCAHVLLGKPLSVLMPSGVISTEDMARFAVEAAKGRWSAKGPVFESSDMKRLAREA</sequence>
<protein>
    <submittedName>
        <fullName evidence="1">Uncharacterized protein</fullName>
    </submittedName>
</protein>
<organism evidence="1 2">
    <name type="scientific">Artomyces pyxidatus</name>
    <dbReference type="NCBI Taxonomy" id="48021"/>
    <lineage>
        <taxon>Eukaryota</taxon>
        <taxon>Fungi</taxon>
        <taxon>Dikarya</taxon>
        <taxon>Basidiomycota</taxon>
        <taxon>Agaricomycotina</taxon>
        <taxon>Agaricomycetes</taxon>
        <taxon>Russulales</taxon>
        <taxon>Auriscalpiaceae</taxon>
        <taxon>Artomyces</taxon>
    </lineage>
</organism>
<accession>A0ACB8T9I7</accession>
<evidence type="ECO:0000313" key="1">
    <source>
        <dbReference type="EMBL" id="KAI0064826.1"/>
    </source>
</evidence>
<proteinExistence type="predicted"/>
<reference evidence="1" key="2">
    <citation type="journal article" date="2022" name="New Phytol.">
        <title>Evolutionary transition to the ectomycorrhizal habit in the genomes of a hyperdiverse lineage of mushroom-forming fungi.</title>
        <authorList>
            <person name="Looney B."/>
            <person name="Miyauchi S."/>
            <person name="Morin E."/>
            <person name="Drula E."/>
            <person name="Courty P.E."/>
            <person name="Kohler A."/>
            <person name="Kuo A."/>
            <person name="LaButti K."/>
            <person name="Pangilinan J."/>
            <person name="Lipzen A."/>
            <person name="Riley R."/>
            <person name="Andreopoulos W."/>
            <person name="He G."/>
            <person name="Johnson J."/>
            <person name="Nolan M."/>
            <person name="Tritt A."/>
            <person name="Barry K.W."/>
            <person name="Grigoriev I.V."/>
            <person name="Nagy L.G."/>
            <person name="Hibbett D."/>
            <person name="Henrissat B."/>
            <person name="Matheny P.B."/>
            <person name="Labbe J."/>
            <person name="Martin F.M."/>
        </authorList>
    </citation>
    <scope>NUCLEOTIDE SEQUENCE</scope>
    <source>
        <strain evidence="1">HHB10654</strain>
    </source>
</reference>
<evidence type="ECO:0000313" key="2">
    <source>
        <dbReference type="Proteomes" id="UP000814140"/>
    </source>
</evidence>
<keyword evidence="2" id="KW-1185">Reference proteome</keyword>
<dbReference type="Proteomes" id="UP000814140">
    <property type="component" value="Unassembled WGS sequence"/>
</dbReference>
<gene>
    <name evidence="1" type="ORF">BV25DRAFT_1869062</name>
</gene>